<evidence type="ECO:0000256" key="6">
    <source>
        <dbReference type="ARBA" id="ARBA00012483"/>
    </source>
</evidence>
<keyword evidence="13" id="KW-1185">Reference proteome</keyword>
<dbReference type="GO" id="GO:0036503">
    <property type="term" value="P:ERAD pathway"/>
    <property type="evidence" value="ECO:0007669"/>
    <property type="project" value="InterPro"/>
</dbReference>
<evidence type="ECO:0000256" key="3">
    <source>
        <dbReference type="ARBA" id="ARBA00004496"/>
    </source>
</evidence>
<dbReference type="PANTHER" id="PTHR13931:SF2">
    <property type="entry name" value="UBIQUITIN CONJUGATION FACTOR E4 B"/>
    <property type="match status" value="1"/>
</dbReference>
<dbReference type="GO" id="GO:0034450">
    <property type="term" value="F:ubiquitin-ubiquitin ligase activity"/>
    <property type="evidence" value="ECO:0007669"/>
    <property type="project" value="InterPro"/>
</dbReference>
<dbReference type="Gene3D" id="3.30.40.10">
    <property type="entry name" value="Zinc/RING finger domain, C3HC4 (zinc finger)"/>
    <property type="match status" value="1"/>
</dbReference>
<keyword evidence="8" id="KW-0808">Transferase</keyword>
<dbReference type="Pfam" id="PF10408">
    <property type="entry name" value="Ufd2P_core"/>
    <property type="match status" value="1"/>
</dbReference>
<comment type="similarity">
    <text evidence="5">Belongs to the ubiquitin conjugation factor E4 family.</text>
</comment>
<feature type="domain" description="U-box" evidence="11">
    <location>
        <begin position="203"/>
        <end position="277"/>
    </location>
</feature>
<dbReference type="PROSITE" id="PS51698">
    <property type="entry name" value="U_BOX"/>
    <property type="match status" value="1"/>
</dbReference>
<evidence type="ECO:0000313" key="12">
    <source>
        <dbReference type="EMBL" id="KAK3245541.1"/>
    </source>
</evidence>
<evidence type="ECO:0000256" key="9">
    <source>
        <dbReference type="ARBA" id="ARBA00022786"/>
    </source>
</evidence>
<dbReference type="InterPro" id="IPR019474">
    <property type="entry name" value="Ub_conjug_fac_E4_core"/>
</dbReference>
<evidence type="ECO:0000256" key="10">
    <source>
        <dbReference type="ARBA" id="ARBA00023242"/>
    </source>
</evidence>
<dbReference type="GO" id="GO:0000209">
    <property type="term" value="P:protein polyubiquitination"/>
    <property type="evidence" value="ECO:0007669"/>
    <property type="project" value="TreeGrafter"/>
</dbReference>
<dbReference type="Pfam" id="PF04564">
    <property type="entry name" value="U-box"/>
    <property type="match status" value="1"/>
</dbReference>
<dbReference type="EC" id="2.3.2.27" evidence="6"/>
<dbReference type="GO" id="GO:0006511">
    <property type="term" value="P:ubiquitin-dependent protein catabolic process"/>
    <property type="evidence" value="ECO:0007669"/>
    <property type="project" value="InterPro"/>
</dbReference>
<evidence type="ECO:0000256" key="7">
    <source>
        <dbReference type="ARBA" id="ARBA00022490"/>
    </source>
</evidence>
<dbReference type="AlphaFoldDB" id="A0AAE0EYK3"/>
<dbReference type="InterPro" id="IPR045132">
    <property type="entry name" value="UBE4"/>
</dbReference>
<keyword evidence="10" id="KW-0539">Nucleus</keyword>
<sequence>MSSMLMNDAMYLLDEAMRKLPEIKTLEAEVESDSFESQPHQHRREQEQRLETARQHVGSDLILANVHVRMMQYTTETIVAPFLESGMVDRIAGTLNYFLLYLVGPERKKLRIKDGEKYGFKPLELLTMIVDIYLHIDKGDPGSTFALNVLKDERSYKQELFTEAIKVLQRASTSGIQMITSFEKFAEKVSDSDAEAAEEVYDDIPDEFTDELMCHLMEDPVLLPTSGQILDRPTIVRILLSEQRDPFNRQMLTMDMLEPATELKQRIQAWKLEQKRLKKQQQEASAMDTE</sequence>
<comment type="catalytic activity">
    <reaction evidence="1">
        <text>S-ubiquitinyl-[E2 ubiquitin-conjugating enzyme]-L-cysteine + [acceptor protein]-L-lysine = [E2 ubiquitin-conjugating enzyme]-L-cysteine + N(6)-ubiquitinyl-[acceptor protein]-L-lysine.</text>
        <dbReference type="EC" id="2.3.2.27"/>
    </reaction>
</comment>
<comment type="pathway">
    <text evidence="4">Protein modification; protein ubiquitination.</text>
</comment>
<reference evidence="12 13" key="1">
    <citation type="journal article" date="2015" name="Genome Biol. Evol.">
        <title>Comparative Genomics of a Bacterivorous Green Alga Reveals Evolutionary Causalities and Consequences of Phago-Mixotrophic Mode of Nutrition.</title>
        <authorList>
            <person name="Burns J.A."/>
            <person name="Paasch A."/>
            <person name="Narechania A."/>
            <person name="Kim E."/>
        </authorList>
    </citation>
    <scope>NUCLEOTIDE SEQUENCE [LARGE SCALE GENOMIC DNA]</scope>
    <source>
        <strain evidence="12 13">PLY_AMNH</strain>
    </source>
</reference>
<keyword evidence="9" id="KW-0833">Ubl conjugation pathway</keyword>
<evidence type="ECO:0000256" key="5">
    <source>
        <dbReference type="ARBA" id="ARBA00007434"/>
    </source>
</evidence>
<gene>
    <name evidence="12" type="ORF">CYMTET_44894</name>
</gene>
<protein>
    <recommendedName>
        <fullName evidence="6">RING-type E3 ubiquitin transferase</fullName>
        <ecNumber evidence="6">2.3.2.27</ecNumber>
    </recommendedName>
</protein>
<comment type="caution">
    <text evidence="12">The sequence shown here is derived from an EMBL/GenBank/DDBJ whole genome shotgun (WGS) entry which is preliminary data.</text>
</comment>
<dbReference type="InterPro" id="IPR003613">
    <property type="entry name" value="Ubox_domain"/>
</dbReference>
<dbReference type="Proteomes" id="UP001190700">
    <property type="component" value="Unassembled WGS sequence"/>
</dbReference>
<proteinExistence type="inferred from homology"/>
<organism evidence="12 13">
    <name type="scientific">Cymbomonas tetramitiformis</name>
    <dbReference type="NCBI Taxonomy" id="36881"/>
    <lineage>
        <taxon>Eukaryota</taxon>
        <taxon>Viridiplantae</taxon>
        <taxon>Chlorophyta</taxon>
        <taxon>Pyramimonadophyceae</taxon>
        <taxon>Pyramimonadales</taxon>
        <taxon>Pyramimonadaceae</taxon>
        <taxon>Cymbomonas</taxon>
    </lineage>
</organism>
<evidence type="ECO:0000259" key="11">
    <source>
        <dbReference type="PROSITE" id="PS51698"/>
    </source>
</evidence>
<dbReference type="SUPFAM" id="SSF57850">
    <property type="entry name" value="RING/U-box"/>
    <property type="match status" value="1"/>
</dbReference>
<dbReference type="SMART" id="SM00504">
    <property type="entry name" value="Ubox"/>
    <property type="match status" value="1"/>
</dbReference>
<evidence type="ECO:0000256" key="2">
    <source>
        <dbReference type="ARBA" id="ARBA00004123"/>
    </source>
</evidence>
<dbReference type="InterPro" id="IPR013083">
    <property type="entry name" value="Znf_RING/FYVE/PHD"/>
</dbReference>
<dbReference type="EMBL" id="LGRX02030551">
    <property type="protein sequence ID" value="KAK3245541.1"/>
    <property type="molecule type" value="Genomic_DNA"/>
</dbReference>
<dbReference type="GO" id="GO:0005737">
    <property type="term" value="C:cytoplasm"/>
    <property type="evidence" value="ECO:0007669"/>
    <property type="project" value="UniProtKB-SubCell"/>
</dbReference>
<evidence type="ECO:0000256" key="1">
    <source>
        <dbReference type="ARBA" id="ARBA00000900"/>
    </source>
</evidence>
<dbReference type="GO" id="GO:0000151">
    <property type="term" value="C:ubiquitin ligase complex"/>
    <property type="evidence" value="ECO:0007669"/>
    <property type="project" value="InterPro"/>
</dbReference>
<name>A0AAE0EYK3_9CHLO</name>
<comment type="subcellular location">
    <subcellularLocation>
        <location evidence="3">Cytoplasm</location>
    </subcellularLocation>
    <subcellularLocation>
        <location evidence="2">Nucleus</location>
    </subcellularLocation>
</comment>
<dbReference type="GO" id="GO:0005634">
    <property type="term" value="C:nucleus"/>
    <property type="evidence" value="ECO:0007669"/>
    <property type="project" value="UniProtKB-SubCell"/>
</dbReference>
<keyword evidence="7" id="KW-0963">Cytoplasm</keyword>
<evidence type="ECO:0000313" key="13">
    <source>
        <dbReference type="Proteomes" id="UP001190700"/>
    </source>
</evidence>
<dbReference type="FunFam" id="3.30.40.10:FF:000055">
    <property type="entry name" value="Ubiquitin conjugation factor e4 a"/>
    <property type="match status" value="1"/>
</dbReference>
<evidence type="ECO:0000256" key="8">
    <source>
        <dbReference type="ARBA" id="ARBA00022679"/>
    </source>
</evidence>
<accession>A0AAE0EYK3</accession>
<dbReference type="PANTHER" id="PTHR13931">
    <property type="entry name" value="UBIQUITINATION FACTOR E4"/>
    <property type="match status" value="1"/>
</dbReference>
<evidence type="ECO:0000256" key="4">
    <source>
        <dbReference type="ARBA" id="ARBA00004906"/>
    </source>
</evidence>